<sequence length="89" mass="10450">MVDMQAIHDEIYRIREETDASSEVRNTLQSIERSLSGMESDEESPGKYADRIKEVRAELDRLSDDTEGETARELDRLREQVREYEREDA</sequence>
<proteinExistence type="predicted"/>
<dbReference type="RefSeq" id="WP_254269715.1">
    <property type="nucleotide sequence ID" value="NZ_CP100400.1"/>
</dbReference>
<dbReference type="Proteomes" id="UP001595945">
    <property type="component" value="Unassembled WGS sequence"/>
</dbReference>
<evidence type="ECO:0000313" key="3">
    <source>
        <dbReference type="Proteomes" id="UP001595945"/>
    </source>
</evidence>
<evidence type="ECO:0000313" key="2">
    <source>
        <dbReference type="EMBL" id="MFC4824551.1"/>
    </source>
</evidence>
<gene>
    <name evidence="2" type="ORF">ACFO9K_09760</name>
</gene>
<organism evidence="2 3">
    <name type="scientific">Halorussus aquaticus</name>
    <dbReference type="NCBI Taxonomy" id="2953748"/>
    <lineage>
        <taxon>Archaea</taxon>
        <taxon>Methanobacteriati</taxon>
        <taxon>Methanobacteriota</taxon>
        <taxon>Stenosarchaea group</taxon>
        <taxon>Halobacteria</taxon>
        <taxon>Halobacteriales</taxon>
        <taxon>Haladaptataceae</taxon>
        <taxon>Halorussus</taxon>
    </lineage>
</organism>
<dbReference type="InterPro" id="IPR055975">
    <property type="entry name" value="DUF7553"/>
</dbReference>
<protein>
    <submittedName>
        <fullName evidence="2">Uncharacterized protein</fullName>
    </submittedName>
</protein>
<keyword evidence="1" id="KW-0175">Coiled coil</keyword>
<feature type="coiled-coil region" evidence="1">
    <location>
        <begin position="52"/>
        <end position="87"/>
    </location>
</feature>
<dbReference type="EMBL" id="JBHSHT010000001">
    <property type="protein sequence ID" value="MFC4824551.1"/>
    <property type="molecule type" value="Genomic_DNA"/>
</dbReference>
<name>A0ABD5Q204_9EURY</name>
<accession>A0ABD5Q204</accession>
<keyword evidence="3" id="KW-1185">Reference proteome</keyword>
<comment type="caution">
    <text evidence="2">The sequence shown here is derived from an EMBL/GenBank/DDBJ whole genome shotgun (WGS) entry which is preliminary data.</text>
</comment>
<evidence type="ECO:0000256" key="1">
    <source>
        <dbReference type="SAM" id="Coils"/>
    </source>
</evidence>
<dbReference type="GeneID" id="73044763"/>
<dbReference type="Pfam" id="PF24430">
    <property type="entry name" value="DUF7553"/>
    <property type="match status" value="1"/>
</dbReference>
<dbReference type="AlphaFoldDB" id="A0ABD5Q204"/>
<reference evidence="2 3" key="1">
    <citation type="journal article" date="2019" name="Int. J. Syst. Evol. Microbiol.">
        <title>The Global Catalogue of Microorganisms (GCM) 10K type strain sequencing project: providing services to taxonomists for standard genome sequencing and annotation.</title>
        <authorList>
            <consortium name="The Broad Institute Genomics Platform"/>
            <consortium name="The Broad Institute Genome Sequencing Center for Infectious Disease"/>
            <person name="Wu L."/>
            <person name="Ma J."/>
        </authorList>
    </citation>
    <scope>NUCLEOTIDE SEQUENCE [LARGE SCALE GENOMIC DNA]</scope>
    <source>
        <strain evidence="2 3">XZYJ18</strain>
    </source>
</reference>